<protein>
    <submittedName>
        <fullName evidence="8">Uncharacterized protein</fullName>
    </submittedName>
</protein>
<dbReference type="Pfam" id="PF00567">
    <property type="entry name" value="TUDOR"/>
    <property type="match status" value="1"/>
</dbReference>
<keyword evidence="9" id="KW-1185">Reference proteome</keyword>
<comment type="caution">
    <text evidence="8">The sequence shown here is derived from an EMBL/GenBank/DDBJ whole genome shotgun (WGS) entry which is preliminary data.</text>
</comment>
<dbReference type="PROSITE" id="PS50830">
    <property type="entry name" value="TNASE_3"/>
    <property type="match status" value="4"/>
</dbReference>
<feature type="domain" description="Tudor" evidence="6">
    <location>
        <begin position="689"/>
        <end position="747"/>
    </location>
</feature>
<comment type="subcellular location">
    <subcellularLocation>
        <location evidence="1 4">Cytoplasm</location>
    </subcellularLocation>
</comment>
<accession>A0AB34IIR4</accession>
<dbReference type="Proteomes" id="UP001515480">
    <property type="component" value="Unassembled WGS sequence"/>
</dbReference>
<organism evidence="8 9">
    <name type="scientific">Prymnesium parvum</name>
    <name type="common">Toxic golden alga</name>
    <dbReference type="NCBI Taxonomy" id="97485"/>
    <lineage>
        <taxon>Eukaryota</taxon>
        <taxon>Haptista</taxon>
        <taxon>Haptophyta</taxon>
        <taxon>Prymnesiophyceae</taxon>
        <taxon>Prymnesiales</taxon>
        <taxon>Prymnesiaceae</taxon>
        <taxon>Prymnesium</taxon>
    </lineage>
</organism>
<dbReference type="PROSITE" id="PS50304">
    <property type="entry name" value="TUDOR"/>
    <property type="match status" value="1"/>
</dbReference>
<dbReference type="GO" id="GO:0006402">
    <property type="term" value="P:mRNA catabolic process"/>
    <property type="evidence" value="ECO:0007669"/>
    <property type="project" value="UniProtKB-UniRule"/>
</dbReference>
<reference evidence="8 9" key="1">
    <citation type="journal article" date="2024" name="Science">
        <title>Giant polyketide synthase enzymes in the biosynthesis of giant marine polyether toxins.</title>
        <authorList>
            <person name="Fallon T.R."/>
            <person name="Shende V.V."/>
            <person name="Wierzbicki I.H."/>
            <person name="Pendleton A.L."/>
            <person name="Watervoot N.F."/>
            <person name="Auber R.P."/>
            <person name="Gonzalez D.J."/>
            <person name="Wisecaver J.H."/>
            <person name="Moore B.S."/>
        </authorList>
    </citation>
    <scope>NUCLEOTIDE SEQUENCE [LARGE SCALE GENOMIC DNA]</scope>
    <source>
        <strain evidence="8 9">12B1</strain>
    </source>
</reference>
<dbReference type="GO" id="GO:0003723">
    <property type="term" value="F:RNA binding"/>
    <property type="evidence" value="ECO:0007669"/>
    <property type="project" value="UniProtKB-UniRule"/>
</dbReference>
<evidence type="ECO:0000259" key="6">
    <source>
        <dbReference type="PROSITE" id="PS50304"/>
    </source>
</evidence>
<dbReference type="GO" id="GO:0031332">
    <property type="term" value="C:RNAi effector complex"/>
    <property type="evidence" value="ECO:0007669"/>
    <property type="project" value="InterPro"/>
</dbReference>
<dbReference type="Gene3D" id="2.40.50.90">
    <property type="match status" value="5"/>
</dbReference>
<dbReference type="InterPro" id="IPR035437">
    <property type="entry name" value="SNase_OB-fold_sf"/>
</dbReference>
<evidence type="ECO:0000313" key="8">
    <source>
        <dbReference type="EMBL" id="KAL1500074.1"/>
    </source>
</evidence>
<evidence type="ECO:0000256" key="3">
    <source>
        <dbReference type="ARBA" id="ARBA00022737"/>
    </source>
</evidence>
<dbReference type="GO" id="GO:0004518">
    <property type="term" value="F:nuclease activity"/>
    <property type="evidence" value="ECO:0007669"/>
    <property type="project" value="TreeGrafter"/>
</dbReference>
<dbReference type="EMBL" id="JBGBPQ010000024">
    <property type="protein sequence ID" value="KAL1500074.1"/>
    <property type="molecule type" value="Genomic_DNA"/>
</dbReference>
<dbReference type="PANTHER" id="PTHR12302">
    <property type="entry name" value="EBNA2 BINDING PROTEIN P100"/>
    <property type="match status" value="1"/>
</dbReference>
<name>A0AB34IIR4_PRYPA</name>
<proteinExistence type="predicted"/>
<keyword evidence="3" id="KW-0677">Repeat</keyword>
<dbReference type="SMART" id="SM00318">
    <property type="entry name" value="SNc"/>
    <property type="match status" value="4"/>
</dbReference>
<feature type="domain" description="TNase-like" evidence="7">
    <location>
        <begin position="484"/>
        <end position="613"/>
    </location>
</feature>
<evidence type="ECO:0000256" key="2">
    <source>
        <dbReference type="ARBA" id="ARBA00022490"/>
    </source>
</evidence>
<dbReference type="AlphaFoldDB" id="A0AB34IIR4"/>
<dbReference type="FunFam" id="2.40.50.90:FF:000002">
    <property type="entry name" value="Staphylococcal nuclease domain-containing protein"/>
    <property type="match status" value="1"/>
</dbReference>
<feature type="region of interest" description="Disordered" evidence="5">
    <location>
        <begin position="863"/>
        <end position="883"/>
    </location>
</feature>
<dbReference type="SMART" id="SM00333">
    <property type="entry name" value="TUDOR"/>
    <property type="match status" value="1"/>
</dbReference>
<dbReference type="InterPro" id="IPR016071">
    <property type="entry name" value="Staphylococal_nuclease_OB-fold"/>
</dbReference>
<evidence type="ECO:0000256" key="5">
    <source>
        <dbReference type="SAM" id="MobiDB-lite"/>
    </source>
</evidence>
<evidence type="ECO:0000259" key="7">
    <source>
        <dbReference type="PROSITE" id="PS50830"/>
    </source>
</evidence>
<dbReference type="PIRSF" id="PIRSF017179">
    <property type="entry name" value="RISC-Tudor-SN"/>
    <property type="match status" value="1"/>
</dbReference>
<dbReference type="InterPro" id="IPR016685">
    <property type="entry name" value="Silence_cplx_Nase-comp_TudorSN"/>
</dbReference>
<feature type="domain" description="TNase-like" evidence="7">
    <location>
        <begin position="168"/>
        <end position="303"/>
    </location>
</feature>
<evidence type="ECO:0000256" key="4">
    <source>
        <dbReference type="PIRNR" id="PIRNR017179"/>
    </source>
</evidence>
<dbReference type="GO" id="GO:0031047">
    <property type="term" value="P:regulatory ncRNA-mediated gene silencing"/>
    <property type="evidence" value="ECO:0007669"/>
    <property type="project" value="UniProtKB-UniRule"/>
</dbReference>
<evidence type="ECO:0000256" key="1">
    <source>
        <dbReference type="ARBA" id="ARBA00004496"/>
    </source>
</evidence>
<sequence length="883" mass="95052">MLQGIVKAVLSGDSLIVMGVDASKGPPPEKLLTLSGISAPRLGNRGGVPDQPFGWGAREFLRSRAIGKKVSFVVEAQHAANREFGSVFLEDGTSLARLMVTFGWARLKAPAAGEPRSAEYEELAALSAQAEAGKLGLFNSAESGSAVRQVQWAGTFDHAALFEQLKGAPQDAIIEQVASGSTLRVLLLPGFHQITLMLSGIACAGFKRLEDGTEEAAPYAREARYFVEVRMLHRDVQVKLEGLDKNGALLGTVLHPQGNMSVELVKVGLARVVEWSSQVTEHAPALRAAERAAKEKRLRLWRDYTPPNFGGDMAEFAGRVVEIVSGDTLVVADASGAERRLSLSSLRCPRMGKEPEPYAAESKEALRKLLIGKKVVVKPEYKRTFAAEGATPQERTFATVLYNSEKNAAEALVSEGLATVARHGQADERSLHYEALLEAEAAAAAAKKGIHAAAAPPRAAPTDLTIPAARERAKRYLSALQRHSRVRAVVQFIANGARFKLLIPKENCVISFACAGIRCPKCARRDTGADEEPFGNEALAFTRGVALQRDVEIEVETVDKIGTFLGALYLPDKRNLSVLLLEQGLASVVGFASEALVAAEATAKAASLKIWEGYSAERDAEAAQARAAEEAAEMEPLPDAQKQMVKLSLTEIVDGAHFYAQVAGETAIGALQEQLAAACRRNGGEAAWDPKVGALVCARFTVDDEWYRAKVKARAGGEYTVFFIDYGNTDVVDLKRLKPLDPTLGPQAVAPQAMECRLAYLIVSPPDDEADGAEAVSALGGMAWGKPMLARVEDRDAGVLLVTLFDEAQTNVNEKLVQDGLARVQKKTPKRAAPLVKGLYELELVAKTSHLGMWRYGDIEEEEAPEFGVRKPAPAPGSNPWKK</sequence>
<dbReference type="InterPro" id="IPR002999">
    <property type="entry name" value="Tudor"/>
</dbReference>
<dbReference type="Pfam" id="PF00565">
    <property type="entry name" value="SNase"/>
    <property type="match status" value="5"/>
</dbReference>
<feature type="domain" description="TNase-like" evidence="7">
    <location>
        <begin position="314"/>
        <end position="453"/>
    </location>
</feature>
<dbReference type="SUPFAM" id="SSF50199">
    <property type="entry name" value="Staphylococcal nuclease"/>
    <property type="match status" value="5"/>
</dbReference>
<evidence type="ECO:0000313" key="9">
    <source>
        <dbReference type="Proteomes" id="UP001515480"/>
    </source>
</evidence>
<dbReference type="SUPFAM" id="SSF63748">
    <property type="entry name" value="Tudor/PWWP/MBT"/>
    <property type="match status" value="1"/>
</dbReference>
<keyword evidence="2 4" id="KW-0963">Cytoplasm</keyword>
<dbReference type="CDD" id="cd00175">
    <property type="entry name" value="SNc"/>
    <property type="match status" value="1"/>
</dbReference>
<dbReference type="GO" id="GO:0005829">
    <property type="term" value="C:cytosol"/>
    <property type="evidence" value="ECO:0007669"/>
    <property type="project" value="UniProtKB-UniRule"/>
</dbReference>
<dbReference type="PANTHER" id="PTHR12302:SF2">
    <property type="entry name" value="STAPHYLOCOCCAL NUCLEASE DOMAIN-CONTAINING PROTEIN 1"/>
    <property type="match status" value="1"/>
</dbReference>
<dbReference type="GO" id="GO:0005634">
    <property type="term" value="C:nucleus"/>
    <property type="evidence" value="ECO:0007669"/>
    <property type="project" value="TreeGrafter"/>
</dbReference>
<dbReference type="FunFam" id="2.30.30.140:FF:000018">
    <property type="entry name" value="Serine/threonine-protein kinase 31"/>
    <property type="match status" value="1"/>
</dbReference>
<feature type="domain" description="TNase-like" evidence="7">
    <location>
        <begin position="1"/>
        <end position="140"/>
    </location>
</feature>
<gene>
    <name evidence="8" type="ORF">AB1Y20_012749</name>
</gene>
<dbReference type="Gene3D" id="2.30.30.140">
    <property type="match status" value="1"/>
</dbReference>